<evidence type="ECO:0000256" key="3">
    <source>
        <dbReference type="ARBA" id="ARBA00022490"/>
    </source>
</evidence>
<evidence type="ECO:0000313" key="11">
    <source>
        <dbReference type="Ensembl" id="ENSSHBP00005008067.1"/>
    </source>
</evidence>
<dbReference type="OMA" id="CHRACAP"/>
<evidence type="ECO:0000256" key="1">
    <source>
        <dbReference type="ARBA" id="ARBA00004496"/>
    </source>
</evidence>
<dbReference type="AlphaFoldDB" id="A0A672U1V1"/>
<evidence type="ECO:0000256" key="5">
    <source>
        <dbReference type="ARBA" id="ARBA00022771"/>
    </source>
</evidence>
<dbReference type="InterPro" id="IPR001841">
    <property type="entry name" value="Znf_RING"/>
</dbReference>
<dbReference type="SUPFAM" id="SSF49899">
    <property type="entry name" value="Concanavalin A-like lectins/glucanases"/>
    <property type="match status" value="1"/>
</dbReference>
<dbReference type="CDD" id="cd12888">
    <property type="entry name" value="SPRY_PRY_TRIM7_like"/>
    <property type="match status" value="1"/>
</dbReference>
<dbReference type="SMART" id="SM00589">
    <property type="entry name" value="PRY"/>
    <property type="match status" value="1"/>
</dbReference>
<dbReference type="InParanoid" id="A0A672U1V1"/>
<dbReference type="Proteomes" id="UP000472266">
    <property type="component" value="Unplaced"/>
</dbReference>
<dbReference type="SMART" id="SM00449">
    <property type="entry name" value="SPRY"/>
    <property type="match status" value="1"/>
</dbReference>
<feature type="domain" description="RING-type" evidence="9">
    <location>
        <begin position="69"/>
        <end position="111"/>
    </location>
</feature>
<dbReference type="GeneTree" id="ENSGT01030000234583"/>
<evidence type="ECO:0000256" key="8">
    <source>
        <dbReference type="SAM" id="MobiDB-lite"/>
    </source>
</evidence>
<organism evidence="11 12">
    <name type="scientific">Strigops habroptila</name>
    <name type="common">Kakapo</name>
    <dbReference type="NCBI Taxonomy" id="2489341"/>
    <lineage>
        <taxon>Eukaryota</taxon>
        <taxon>Metazoa</taxon>
        <taxon>Chordata</taxon>
        <taxon>Craniata</taxon>
        <taxon>Vertebrata</taxon>
        <taxon>Euteleostomi</taxon>
        <taxon>Archelosauria</taxon>
        <taxon>Archosauria</taxon>
        <taxon>Dinosauria</taxon>
        <taxon>Saurischia</taxon>
        <taxon>Theropoda</taxon>
        <taxon>Coelurosauria</taxon>
        <taxon>Aves</taxon>
        <taxon>Neognathae</taxon>
        <taxon>Neoaves</taxon>
        <taxon>Telluraves</taxon>
        <taxon>Australaves</taxon>
        <taxon>Psittaciformes</taxon>
        <taxon>Psittacidae</taxon>
        <taxon>Strigops</taxon>
    </lineage>
</organism>
<dbReference type="PANTHER" id="PTHR24103">
    <property type="entry name" value="E3 UBIQUITIN-PROTEIN LIGASE TRIM"/>
    <property type="match status" value="1"/>
</dbReference>
<evidence type="ECO:0000259" key="10">
    <source>
        <dbReference type="PROSITE" id="PS50188"/>
    </source>
</evidence>
<reference evidence="11" key="2">
    <citation type="submission" date="2025-09" db="UniProtKB">
        <authorList>
            <consortium name="Ensembl"/>
        </authorList>
    </citation>
    <scope>IDENTIFICATION</scope>
</reference>
<feature type="region of interest" description="Disordered" evidence="8">
    <location>
        <begin position="136"/>
        <end position="156"/>
    </location>
</feature>
<dbReference type="Gene3D" id="2.60.120.920">
    <property type="match status" value="1"/>
</dbReference>
<accession>A0A672U1V1</accession>
<dbReference type="InterPro" id="IPR050143">
    <property type="entry name" value="TRIM/RBCC"/>
</dbReference>
<evidence type="ECO:0000256" key="7">
    <source>
        <dbReference type="PROSITE-ProRule" id="PRU00175"/>
    </source>
</evidence>
<dbReference type="InterPro" id="IPR003877">
    <property type="entry name" value="SPRY_dom"/>
</dbReference>
<dbReference type="Gene3D" id="3.30.40.10">
    <property type="entry name" value="Zinc/RING finger domain, C3HC4 (zinc finger)"/>
    <property type="match status" value="1"/>
</dbReference>
<dbReference type="GO" id="GO:0008270">
    <property type="term" value="F:zinc ion binding"/>
    <property type="evidence" value="ECO:0007669"/>
    <property type="project" value="UniProtKB-KW"/>
</dbReference>
<feature type="domain" description="B30.2/SPRY" evidence="10">
    <location>
        <begin position="160"/>
        <end position="352"/>
    </location>
</feature>
<feature type="compositionally biased region" description="Basic residues" evidence="8">
    <location>
        <begin position="145"/>
        <end position="156"/>
    </location>
</feature>
<evidence type="ECO:0000256" key="2">
    <source>
        <dbReference type="ARBA" id="ARBA00008518"/>
    </source>
</evidence>
<dbReference type="InterPro" id="IPR006574">
    <property type="entry name" value="PRY"/>
</dbReference>
<evidence type="ECO:0000259" key="9">
    <source>
        <dbReference type="PROSITE" id="PS50089"/>
    </source>
</evidence>
<dbReference type="SMART" id="SM00184">
    <property type="entry name" value="RING"/>
    <property type="match status" value="1"/>
</dbReference>
<protein>
    <recommendedName>
        <fullName evidence="13">B30.2/SPRY domain-containing protein</fullName>
    </recommendedName>
</protein>
<dbReference type="PROSITE" id="PS50188">
    <property type="entry name" value="B302_SPRY"/>
    <property type="match status" value="1"/>
</dbReference>
<keyword evidence="5 7" id="KW-0863">Zinc-finger</keyword>
<keyword evidence="3" id="KW-0963">Cytoplasm</keyword>
<dbReference type="SUPFAM" id="SSF57850">
    <property type="entry name" value="RING/U-box"/>
    <property type="match status" value="1"/>
</dbReference>
<comment type="similarity">
    <text evidence="2">Belongs to the TRIM/RBCC family.</text>
</comment>
<evidence type="ECO:0000256" key="4">
    <source>
        <dbReference type="ARBA" id="ARBA00022723"/>
    </source>
</evidence>
<keyword evidence="6" id="KW-0862">Zinc</keyword>
<dbReference type="Ensembl" id="ENSSHBT00005009701.1">
    <property type="protein sequence ID" value="ENSSHBP00005008067.1"/>
    <property type="gene ID" value="ENSSHBG00005007037.1"/>
</dbReference>
<reference evidence="11" key="1">
    <citation type="submission" date="2025-08" db="UniProtKB">
        <authorList>
            <consortium name="Ensembl"/>
        </authorList>
    </citation>
    <scope>IDENTIFICATION</scope>
</reference>
<comment type="subcellular location">
    <subcellularLocation>
        <location evidence="1">Cytoplasm</location>
    </subcellularLocation>
</comment>
<dbReference type="Pfam" id="PF00622">
    <property type="entry name" value="SPRY"/>
    <property type="match status" value="1"/>
</dbReference>
<dbReference type="InterPro" id="IPR013320">
    <property type="entry name" value="ConA-like_dom_sf"/>
</dbReference>
<name>A0A672U1V1_STRHB</name>
<dbReference type="InterPro" id="IPR018957">
    <property type="entry name" value="Znf_C3HC4_RING-type"/>
</dbReference>
<dbReference type="InterPro" id="IPR013083">
    <property type="entry name" value="Znf_RING/FYVE/PHD"/>
</dbReference>
<keyword evidence="4" id="KW-0479">Metal-binding</keyword>
<keyword evidence="12" id="KW-1185">Reference proteome</keyword>
<dbReference type="InterPro" id="IPR003879">
    <property type="entry name" value="Butyrophylin_SPRY"/>
</dbReference>
<dbReference type="Pfam" id="PF13765">
    <property type="entry name" value="PRY"/>
    <property type="match status" value="1"/>
</dbReference>
<evidence type="ECO:0000313" key="12">
    <source>
        <dbReference type="Proteomes" id="UP000472266"/>
    </source>
</evidence>
<sequence>DIGHHPAWIRLWQHQEGGAGVWQSRVLLSVCPHVPLCPPRVCLCVPLYIRVLPCPSRGPLARLARDTLCPACGQPLRDPVLLPCNHGCCRRCLRGAAGTSPGAAVTCPRCHRACAPHRLRTPVALAVETRIAQRLARGTPAAPRRPQRCRGKTPRRGRIPTGKGFMGCFSFLPFCSPVDVTLDPATAGPEVILSEDLKAASWGRPGLRWRDAPGRFDTDPCMLGREGFTSGRHYWELEATGRFWTVGVALESVQRKGRVLFKPSTEIWGLQRYDELCVALTAPSNTSVPLCNGDIGVYLDYEVGQVSFYAVGSRRHIFTFPVGSFSGERVFPYFCVLLSTIRLSLIPSEIHHH</sequence>
<dbReference type="Pfam" id="PF00097">
    <property type="entry name" value="zf-C3HC4"/>
    <property type="match status" value="1"/>
</dbReference>
<dbReference type="GO" id="GO:0005737">
    <property type="term" value="C:cytoplasm"/>
    <property type="evidence" value="ECO:0007669"/>
    <property type="project" value="UniProtKB-SubCell"/>
</dbReference>
<dbReference type="PRINTS" id="PR01407">
    <property type="entry name" value="BUTYPHLNCDUF"/>
</dbReference>
<dbReference type="PROSITE" id="PS50089">
    <property type="entry name" value="ZF_RING_2"/>
    <property type="match status" value="1"/>
</dbReference>
<dbReference type="InterPro" id="IPR043136">
    <property type="entry name" value="B30.2/SPRY_sf"/>
</dbReference>
<proteinExistence type="inferred from homology"/>
<evidence type="ECO:0008006" key="13">
    <source>
        <dbReference type="Google" id="ProtNLM"/>
    </source>
</evidence>
<dbReference type="InterPro" id="IPR001870">
    <property type="entry name" value="B30.2/SPRY"/>
</dbReference>
<evidence type="ECO:0000256" key="6">
    <source>
        <dbReference type="ARBA" id="ARBA00022833"/>
    </source>
</evidence>